<accession>A0A5R9F9P4</accession>
<name>A0A5R9F9P4_9BACL</name>
<gene>
    <name evidence="6" type="ORF">FCL54_01215</name>
</gene>
<comment type="caution">
    <text evidence="6">The sequence shown here is derived from an EMBL/GenBank/DDBJ whole genome shotgun (WGS) entry which is preliminary data.</text>
</comment>
<evidence type="ECO:0000259" key="5">
    <source>
        <dbReference type="Pfam" id="PF07992"/>
    </source>
</evidence>
<dbReference type="InterPro" id="IPR050097">
    <property type="entry name" value="Ferredoxin-NADP_redctase_2"/>
</dbReference>
<dbReference type="EMBL" id="SWLG01000001">
    <property type="protein sequence ID" value="TLS38960.1"/>
    <property type="molecule type" value="Genomic_DNA"/>
</dbReference>
<dbReference type="OrthoDB" id="9806179at2"/>
<dbReference type="PRINTS" id="PR00368">
    <property type="entry name" value="FADPNR"/>
</dbReference>
<keyword evidence="7" id="KW-1185">Reference proteome</keyword>
<dbReference type="RefSeq" id="WP_138122332.1">
    <property type="nucleotide sequence ID" value="NZ_SWLG01000001.1"/>
</dbReference>
<keyword evidence="4" id="KW-0560">Oxidoreductase</keyword>
<evidence type="ECO:0000256" key="4">
    <source>
        <dbReference type="ARBA" id="ARBA00023002"/>
    </source>
</evidence>
<dbReference type="PANTHER" id="PTHR48105">
    <property type="entry name" value="THIOREDOXIN REDUCTASE 1-RELATED-RELATED"/>
    <property type="match status" value="1"/>
</dbReference>
<comment type="subunit">
    <text evidence="2">Homodimer.</text>
</comment>
<protein>
    <submittedName>
        <fullName evidence="6">NAD(P)/FAD-dependent oxidoreductase</fullName>
    </submittedName>
</protein>
<dbReference type="SUPFAM" id="SSF51905">
    <property type="entry name" value="FAD/NAD(P)-binding domain"/>
    <property type="match status" value="1"/>
</dbReference>
<dbReference type="InterPro" id="IPR023753">
    <property type="entry name" value="FAD/NAD-binding_dom"/>
</dbReference>
<evidence type="ECO:0000313" key="6">
    <source>
        <dbReference type="EMBL" id="TLS38960.1"/>
    </source>
</evidence>
<keyword evidence="3" id="KW-0285">Flavoprotein</keyword>
<reference evidence="6 7" key="1">
    <citation type="submission" date="2019-04" db="EMBL/GenBank/DDBJ databases">
        <title>Bacillus caeni sp. nov., a bacterium isolated from mangrove sediment.</title>
        <authorList>
            <person name="Huang H."/>
            <person name="Mo K."/>
            <person name="Hu Y."/>
        </authorList>
    </citation>
    <scope>NUCLEOTIDE SEQUENCE [LARGE SCALE GENOMIC DNA]</scope>
    <source>
        <strain evidence="6 7">HB172195</strain>
    </source>
</reference>
<dbReference type="InterPro" id="IPR036188">
    <property type="entry name" value="FAD/NAD-bd_sf"/>
</dbReference>
<dbReference type="Gene3D" id="3.50.50.60">
    <property type="entry name" value="FAD/NAD(P)-binding domain"/>
    <property type="match status" value="2"/>
</dbReference>
<evidence type="ECO:0000256" key="2">
    <source>
        <dbReference type="ARBA" id="ARBA00011738"/>
    </source>
</evidence>
<dbReference type="GO" id="GO:0016491">
    <property type="term" value="F:oxidoreductase activity"/>
    <property type="evidence" value="ECO:0007669"/>
    <property type="project" value="UniProtKB-KW"/>
</dbReference>
<feature type="domain" description="FAD/NAD(P)-binding" evidence="5">
    <location>
        <begin position="3"/>
        <end position="286"/>
    </location>
</feature>
<comment type="cofactor">
    <cofactor evidence="1">
        <name>FAD</name>
        <dbReference type="ChEBI" id="CHEBI:57692"/>
    </cofactor>
</comment>
<dbReference type="AlphaFoldDB" id="A0A5R9F9P4"/>
<dbReference type="Pfam" id="PF07992">
    <property type="entry name" value="Pyr_redox_2"/>
    <property type="match status" value="1"/>
</dbReference>
<evidence type="ECO:0000256" key="3">
    <source>
        <dbReference type="ARBA" id="ARBA00022630"/>
    </source>
</evidence>
<organism evidence="6 7">
    <name type="scientific">Exobacillus caeni</name>
    <dbReference type="NCBI Taxonomy" id="2574798"/>
    <lineage>
        <taxon>Bacteria</taxon>
        <taxon>Bacillati</taxon>
        <taxon>Bacillota</taxon>
        <taxon>Bacilli</taxon>
        <taxon>Bacillales</taxon>
        <taxon>Guptibacillaceae</taxon>
        <taxon>Exobacillus</taxon>
    </lineage>
</organism>
<evidence type="ECO:0000256" key="1">
    <source>
        <dbReference type="ARBA" id="ARBA00001974"/>
    </source>
</evidence>
<dbReference type="PRINTS" id="PR00469">
    <property type="entry name" value="PNDRDTASEII"/>
</dbReference>
<dbReference type="Proteomes" id="UP000308230">
    <property type="component" value="Unassembled WGS sequence"/>
</dbReference>
<proteinExistence type="predicted"/>
<sequence length="302" mass="33360">MTYDCIIVGGGIAGLQAAIQLGRYKRNILVIDSDDGRSTLCRSYHNILGWPDGVSGEHLRKLGRRQATELDVAFREARVEQVNKDNSGHFVVSDQNGEQYKGKCMLLATGVKDRIPPIPNIVPCLGLTVYVCPDCDGYEVSDRKTVVMGSGNVGANMAITLSYWTDDLIYVNHELVELDEKTARKLKEKNIRYIDQKIAKVITEEEGTFLGVELKNGETVEGERGFVAFGGNEVKSGLIKELGIERFENKHIVIDPRTKMTSVENLWAAGDVVAHSELVSTAMGDGSQAAIWIQKKLLEMDN</sequence>
<evidence type="ECO:0000313" key="7">
    <source>
        <dbReference type="Proteomes" id="UP000308230"/>
    </source>
</evidence>